<evidence type="ECO:0000256" key="16">
    <source>
        <dbReference type="HAMAP-Rule" id="MF_01274"/>
    </source>
</evidence>
<feature type="binding site" evidence="16">
    <location>
        <begin position="7"/>
        <end position="14"/>
    </location>
    <ligand>
        <name>ATP</name>
        <dbReference type="ChEBI" id="CHEBI:30616"/>
    </ligand>
</feature>
<evidence type="ECO:0000256" key="9">
    <source>
        <dbReference type="ARBA" id="ARBA00022741"/>
    </source>
</evidence>
<protein>
    <recommendedName>
        <fullName evidence="15 16">Type III pantothenate kinase</fullName>
        <ecNumber evidence="6 16">2.7.1.33</ecNumber>
    </recommendedName>
    <alternativeName>
        <fullName evidence="16">PanK-III</fullName>
    </alternativeName>
    <alternativeName>
        <fullName evidence="16">Pantothenic acid kinase</fullName>
    </alternativeName>
</protein>
<evidence type="ECO:0000256" key="3">
    <source>
        <dbReference type="ARBA" id="ARBA00004496"/>
    </source>
</evidence>
<keyword evidence="10 16" id="KW-0418">Kinase</keyword>
<evidence type="ECO:0000256" key="12">
    <source>
        <dbReference type="ARBA" id="ARBA00022958"/>
    </source>
</evidence>
<keyword evidence="13 16" id="KW-0173">Coenzyme A biosynthesis</keyword>
<evidence type="ECO:0000256" key="8">
    <source>
        <dbReference type="ARBA" id="ARBA00022679"/>
    </source>
</evidence>
<dbReference type="PANTHER" id="PTHR34265">
    <property type="entry name" value="TYPE III PANTOTHENATE KINASE"/>
    <property type="match status" value="1"/>
</dbReference>
<dbReference type="CDD" id="cd24015">
    <property type="entry name" value="ASKHA_NBD_PanK-III"/>
    <property type="match status" value="1"/>
</dbReference>
<dbReference type="InterPro" id="IPR004619">
    <property type="entry name" value="Type_III_PanK"/>
</dbReference>
<dbReference type="Gene3D" id="3.30.420.40">
    <property type="match status" value="2"/>
</dbReference>
<dbReference type="GO" id="GO:0005737">
    <property type="term" value="C:cytoplasm"/>
    <property type="evidence" value="ECO:0007669"/>
    <property type="project" value="UniProtKB-SubCell"/>
</dbReference>
<dbReference type="NCBIfam" id="TIGR00671">
    <property type="entry name" value="baf"/>
    <property type="match status" value="1"/>
</dbReference>
<dbReference type="GO" id="GO:0005524">
    <property type="term" value="F:ATP binding"/>
    <property type="evidence" value="ECO:0007669"/>
    <property type="project" value="UniProtKB-UniRule"/>
</dbReference>
<dbReference type="AlphaFoldDB" id="A0AA95H5B7"/>
<dbReference type="InterPro" id="IPR043129">
    <property type="entry name" value="ATPase_NBD"/>
</dbReference>
<comment type="catalytic activity">
    <reaction evidence="1 16">
        <text>(R)-pantothenate + ATP = (R)-4'-phosphopantothenate + ADP + H(+)</text>
        <dbReference type="Rhea" id="RHEA:16373"/>
        <dbReference type="ChEBI" id="CHEBI:10986"/>
        <dbReference type="ChEBI" id="CHEBI:15378"/>
        <dbReference type="ChEBI" id="CHEBI:29032"/>
        <dbReference type="ChEBI" id="CHEBI:30616"/>
        <dbReference type="ChEBI" id="CHEBI:456216"/>
        <dbReference type="EC" id="2.7.1.33"/>
    </reaction>
</comment>
<gene>
    <name evidence="16" type="primary">coaX</name>
    <name evidence="17" type="ORF">QJT80_01785</name>
</gene>
<evidence type="ECO:0000256" key="1">
    <source>
        <dbReference type="ARBA" id="ARBA00001206"/>
    </source>
</evidence>
<feature type="binding site" evidence="16">
    <location>
        <position position="125"/>
    </location>
    <ligand>
        <name>K(+)</name>
        <dbReference type="ChEBI" id="CHEBI:29103"/>
    </ligand>
</feature>
<dbReference type="EMBL" id="CP124755">
    <property type="protein sequence ID" value="WGZ91212.1"/>
    <property type="molecule type" value="Genomic_DNA"/>
</dbReference>
<organism evidence="17">
    <name type="scientific">Candidatus Thiocaldithrix dubininis</name>
    <dbReference type="NCBI Taxonomy" id="3080823"/>
    <lineage>
        <taxon>Bacteria</taxon>
        <taxon>Pseudomonadati</taxon>
        <taxon>Pseudomonadota</taxon>
        <taxon>Gammaproteobacteria</taxon>
        <taxon>Thiotrichales</taxon>
        <taxon>Thiotrichaceae</taxon>
        <taxon>Candidatus Thiocaldithrix</taxon>
    </lineage>
</organism>
<dbReference type="SUPFAM" id="SSF53067">
    <property type="entry name" value="Actin-like ATPase domain"/>
    <property type="match status" value="2"/>
</dbReference>
<dbReference type="HAMAP" id="MF_01274">
    <property type="entry name" value="Pantothen_kinase_3"/>
    <property type="match status" value="1"/>
</dbReference>
<comment type="cofactor">
    <cofactor evidence="16">
        <name>NH4(+)</name>
        <dbReference type="ChEBI" id="CHEBI:28938"/>
    </cofactor>
    <cofactor evidence="16">
        <name>K(+)</name>
        <dbReference type="ChEBI" id="CHEBI:29103"/>
    </cofactor>
    <text evidence="16">A monovalent cation. Ammonium or potassium.</text>
</comment>
<evidence type="ECO:0000256" key="10">
    <source>
        <dbReference type="ARBA" id="ARBA00022777"/>
    </source>
</evidence>
<keyword evidence="12 16" id="KW-0630">Potassium</keyword>
<feature type="binding site" evidence="16">
    <location>
        <begin position="102"/>
        <end position="105"/>
    </location>
    <ligand>
        <name>substrate</name>
    </ligand>
</feature>
<feature type="binding site" evidence="16">
    <location>
        <position position="95"/>
    </location>
    <ligand>
        <name>substrate</name>
    </ligand>
</feature>
<evidence type="ECO:0000256" key="11">
    <source>
        <dbReference type="ARBA" id="ARBA00022840"/>
    </source>
</evidence>
<comment type="pathway">
    <text evidence="4 16">Cofactor biosynthesis; coenzyme A biosynthesis; CoA from (R)-pantothenate: step 1/5.</text>
</comment>
<dbReference type="KEGG" id="tdu:QJT80_01785"/>
<dbReference type="GO" id="GO:0015937">
    <property type="term" value="P:coenzyme A biosynthetic process"/>
    <property type="evidence" value="ECO:0007669"/>
    <property type="project" value="UniProtKB-UniRule"/>
</dbReference>
<evidence type="ECO:0000256" key="4">
    <source>
        <dbReference type="ARBA" id="ARBA00005225"/>
    </source>
</evidence>
<accession>A0AA95H5B7</accession>
<comment type="similarity">
    <text evidence="14 16">Belongs to the type III pantothenate kinase family.</text>
</comment>
<dbReference type="GO" id="GO:0046872">
    <property type="term" value="F:metal ion binding"/>
    <property type="evidence" value="ECO:0007669"/>
    <property type="project" value="UniProtKB-KW"/>
</dbReference>
<keyword evidence="7 16" id="KW-0963">Cytoplasm</keyword>
<comment type="subcellular location">
    <subcellularLocation>
        <location evidence="3 16">Cytoplasm</location>
    </subcellularLocation>
</comment>
<dbReference type="EC" id="2.7.1.33" evidence="6 16"/>
<dbReference type="Proteomes" id="UP001300672">
    <property type="component" value="Chromosome"/>
</dbReference>
<feature type="binding site" evidence="16">
    <location>
        <position position="128"/>
    </location>
    <ligand>
        <name>ATP</name>
        <dbReference type="ChEBI" id="CHEBI:30616"/>
    </ligand>
</feature>
<feature type="binding site" evidence="16">
    <location>
        <position position="180"/>
    </location>
    <ligand>
        <name>substrate</name>
    </ligand>
</feature>
<comment type="function">
    <text evidence="16">Catalyzes the phosphorylation of pantothenate (Pan), the first step in CoA biosynthesis.</text>
</comment>
<proteinExistence type="inferred from homology"/>
<reference evidence="17" key="1">
    <citation type="journal article" date="2023" name="Int. J. Mol. Sci.">
        <title>Metagenomics Revealed a New Genus 'Candidatus Thiocaldithrix dubininis' gen. nov., sp. nov. and a New Species 'Candidatus Thiothrix putei' sp. nov. in the Family Thiotrichaceae, Some Members of Which Have Traits of Both Na+- and H+-Motive Energetics.</title>
        <authorList>
            <person name="Ravin N.V."/>
            <person name="Muntyan M.S."/>
            <person name="Smolyakov D.D."/>
            <person name="Rudenko T.S."/>
            <person name="Beletsky A.V."/>
            <person name="Mardanov A.V."/>
            <person name="Grabovich M.Y."/>
        </authorList>
    </citation>
    <scope>NUCLEOTIDE SEQUENCE</scope>
    <source>
        <strain evidence="17">GKL-01</strain>
    </source>
</reference>
<feature type="active site" description="Proton acceptor" evidence="16">
    <location>
        <position position="104"/>
    </location>
</feature>
<keyword evidence="9 16" id="KW-0547">Nucleotide-binding</keyword>
<evidence type="ECO:0000256" key="6">
    <source>
        <dbReference type="ARBA" id="ARBA00012102"/>
    </source>
</evidence>
<evidence type="ECO:0000256" key="15">
    <source>
        <dbReference type="ARBA" id="ARBA00040883"/>
    </source>
</evidence>
<evidence type="ECO:0000256" key="2">
    <source>
        <dbReference type="ARBA" id="ARBA00001958"/>
    </source>
</evidence>
<evidence type="ECO:0000256" key="7">
    <source>
        <dbReference type="ARBA" id="ARBA00022490"/>
    </source>
</evidence>
<comment type="subunit">
    <text evidence="5 16">Homodimer.</text>
</comment>
<dbReference type="Pfam" id="PF03309">
    <property type="entry name" value="Pan_kinase"/>
    <property type="match status" value="1"/>
</dbReference>
<evidence type="ECO:0000256" key="13">
    <source>
        <dbReference type="ARBA" id="ARBA00022993"/>
    </source>
</evidence>
<keyword evidence="11 16" id="KW-0067">ATP-binding</keyword>
<keyword evidence="8 16" id="KW-0808">Transferase</keyword>
<dbReference type="PANTHER" id="PTHR34265:SF1">
    <property type="entry name" value="TYPE III PANTOTHENATE KINASE"/>
    <property type="match status" value="1"/>
</dbReference>
<dbReference type="GO" id="GO:0004594">
    <property type="term" value="F:pantothenate kinase activity"/>
    <property type="evidence" value="ECO:0007669"/>
    <property type="project" value="UniProtKB-UniRule"/>
</dbReference>
<evidence type="ECO:0000256" key="14">
    <source>
        <dbReference type="ARBA" id="ARBA00038036"/>
    </source>
</evidence>
<sequence length="254" mass="27135">MTILLVDAGNSRLKWSELSVTGVLSTQYAQAYADRPALAAFIDLLESYPNVTHITLVHVLTHLFAESVHALCIERGIALQLVRSQAQGYGIQSGYREPARLGTDRFVGLIAAHQLAKPQPCIVIDCGTAVTLDAIDAHGKHLGGVIFPGLHLSADALIARAQGKLSVAFDEDMSVLADHTSQAIGSGCLFALLGAIEGISARMQTAFTQPAKRILTGGDATTLQPWLQGAYQIETDLLMQGLRYITLEDACTTP</sequence>
<reference evidence="17" key="2">
    <citation type="submission" date="2023-04" db="EMBL/GenBank/DDBJ databases">
        <authorList>
            <person name="Beletskiy A.V."/>
            <person name="Mardanov A.V."/>
            <person name="Ravin N.V."/>
        </authorList>
    </citation>
    <scope>NUCLEOTIDE SEQUENCE</scope>
    <source>
        <strain evidence="17">GKL-01</strain>
    </source>
</reference>
<name>A0AA95H5B7_9GAMM</name>
<evidence type="ECO:0000256" key="5">
    <source>
        <dbReference type="ARBA" id="ARBA00011738"/>
    </source>
</evidence>
<keyword evidence="16" id="KW-0479">Metal-binding</keyword>
<evidence type="ECO:0000313" key="17">
    <source>
        <dbReference type="EMBL" id="WGZ91212.1"/>
    </source>
</evidence>
<comment type="cofactor">
    <cofactor evidence="2">
        <name>K(+)</name>
        <dbReference type="ChEBI" id="CHEBI:29103"/>
    </cofactor>
</comment>